<dbReference type="Gene3D" id="3.80.10.10">
    <property type="entry name" value="Ribonuclease Inhibitor"/>
    <property type="match status" value="1"/>
</dbReference>
<feature type="compositionally biased region" description="Basic and acidic residues" evidence="1">
    <location>
        <begin position="228"/>
        <end position="251"/>
    </location>
</feature>
<dbReference type="EMBL" id="JAAAHW010006733">
    <property type="protein sequence ID" value="KAF9955814.1"/>
    <property type="molecule type" value="Genomic_DNA"/>
</dbReference>
<dbReference type="InterPro" id="IPR036047">
    <property type="entry name" value="F-box-like_dom_sf"/>
</dbReference>
<sequence>MLGQRGVSTPSRSTLNLIHTGWQPPPSKSFQVTRYLERDSLAHCSRVSAQWHQLFNPLLWHKVLFRVPQDFSRQGYLVKTLDLHLGNIPAEQRDHIRHCCLHLRTVHLHFQLLSPLVLHQLFEPTAQNGFVGQSIESLEIYVTEFSVIPLILPWLIFVRRAGYLESLQRLTLGNGQALGEKQQVNVEDVLEYLRVFPTTRMLCFRRIPIGESCHDFVLEKVRGEYGNDDKTRKEVGGKEHNNNDQVDEKQHKQQPLQKLGPTLIETYPLKDLDIYPRTISVLSCLLQKTPDLDKLYIRKIGDPEILPIIQQACPKLRNFRYVGKGNSNSSSSSDLGEFGWQTFFPNYPWMESLHFENTLVVDRTLHTVSEYCSRYLRYLTLFMGTKVCTTTLLQVLQSCTALECLRCTTHAISGDLFHHTNRWACLESLQRIQQLPRLETLSIRGSGFMIEALLDQDDLCSTTTAGSKETFMEDDSLPCLSFSTLLSPPPSPSSLSRLCYKMLKDITMPKFEHKVITLQKLKALLESMPRVEYINFHDGYDEEAREWLRVHRPNLDMGVNVW</sequence>
<evidence type="ECO:0000259" key="2">
    <source>
        <dbReference type="Pfam" id="PF12937"/>
    </source>
</evidence>
<reference evidence="3" key="1">
    <citation type="journal article" date="2020" name="Fungal Divers.">
        <title>Resolving the Mortierellaceae phylogeny through synthesis of multi-gene phylogenetics and phylogenomics.</title>
        <authorList>
            <person name="Vandepol N."/>
            <person name="Liber J."/>
            <person name="Desiro A."/>
            <person name="Na H."/>
            <person name="Kennedy M."/>
            <person name="Barry K."/>
            <person name="Grigoriev I.V."/>
            <person name="Miller A.N."/>
            <person name="O'Donnell K."/>
            <person name="Stajich J.E."/>
            <person name="Bonito G."/>
        </authorList>
    </citation>
    <scope>NUCLEOTIDE SEQUENCE</scope>
    <source>
        <strain evidence="3">MES-2147</strain>
    </source>
</reference>
<feature type="domain" description="F-box" evidence="2">
    <location>
        <begin position="30"/>
        <end position="66"/>
    </location>
</feature>
<organism evidence="3 4">
    <name type="scientific">Modicella reniformis</name>
    <dbReference type="NCBI Taxonomy" id="1440133"/>
    <lineage>
        <taxon>Eukaryota</taxon>
        <taxon>Fungi</taxon>
        <taxon>Fungi incertae sedis</taxon>
        <taxon>Mucoromycota</taxon>
        <taxon>Mortierellomycotina</taxon>
        <taxon>Mortierellomycetes</taxon>
        <taxon>Mortierellales</taxon>
        <taxon>Mortierellaceae</taxon>
        <taxon>Modicella</taxon>
    </lineage>
</organism>
<dbReference type="SUPFAM" id="SSF52047">
    <property type="entry name" value="RNI-like"/>
    <property type="match status" value="1"/>
</dbReference>
<gene>
    <name evidence="3" type="ORF">BGZ65_003159</name>
</gene>
<dbReference type="InterPro" id="IPR001810">
    <property type="entry name" value="F-box_dom"/>
</dbReference>
<dbReference type="SUPFAM" id="SSF81383">
    <property type="entry name" value="F-box domain"/>
    <property type="match status" value="1"/>
</dbReference>
<protein>
    <recommendedName>
        <fullName evidence="2">F-box domain-containing protein</fullName>
    </recommendedName>
</protein>
<proteinExistence type="predicted"/>
<name>A0A9P6J324_9FUNG</name>
<dbReference type="AlphaFoldDB" id="A0A9P6J324"/>
<evidence type="ECO:0000256" key="1">
    <source>
        <dbReference type="SAM" id="MobiDB-lite"/>
    </source>
</evidence>
<feature type="region of interest" description="Disordered" evidence="1">
    <location>
        <begin position="228"/>
        <end position="257"/>
    </location>
</feature>
<dbReference type="Proteomes" id="UP000749646">
    <property type="component" value="Unassembled WGS sequence"/>
</dbReference>
<dbReference type="OrthoDB" id="550575at2759"/>
<evidence type="ECO:0000313" key="3">
    <source>
        <dbReference type="EMBL" id="KAF9955814.1"/>
    </source>
</evidence>
<evidence type="ECO:0000313" key="4">
    <source>
        <dbReference type="Proteomes" id="UP000749646"/>
    </source>
</evidence>
<comment type="caution">
    <text evidence="3">The sequence shown here is derived from an EMBL/GenBank/DDBJ whole genome shotgun (WGS) entry which is preliminary data.</text>
</comment>
<accession>A0A9P6J324</accession>
<dbReference type="InterPro" id="IPR032675">
    <property type="entry name" value="LRR_dom_sf"/>
</dbReference>
<keyword evidence="4" id="KW-1185">Reference proteome</keyword>
<dbReference type="Pfam" id="PF12937">
    <property type="entry name" value="F-box-like"/>
    <property type="match status" value="1"/>
</dbReference>